<protein>
    <submittedName>
        <fullName evidence="2">Putative histidine kinase sensor domain protein</fullName>
    </submittedName>
</protein>
<dbReference type="AlphaFoldDB" id="A0A1J5N3H5"/>
<dbReference type="RefSeq" id="WP_071544898.1">
    <property type="nucleotide sequence ID" value="NZ_LKAQ01000004.1"/>
</dbReference>
<dbReference type="GO" id="GO:0016301">
    <property type="term" value="F:kinase activity"/>
    <property type="evidence" value="ECO:0007669"/>
    <property type="project" value="UniProtKB-KW"/>
</dbReference>
<feature type="domain" description="PocR" evidence="1">
    <location>
        <begin position="5"/>
        <end position="155"/>
    </location>
</feature>
<dbReference type="Pfam" id="PF10114">
    <property type="entry name" value="PocR"/>
    <property type="match status" value="1"/>
</dbReference>
<evidence type="ECO:0000313" key="2">
    <source>
        <dbReference type="EMBL" id="OIQ49376.1"/>
    </source>
</evidence>
<dbReference type="Proteomes" id="UP000181901">
    <property type="component" value="Unassembled WGS sequence"/>
</dbReference>
<name>A0A1J5N3H5_9BACT</name>
<dbReference type="InterPro" id="IPR018771">
    <property type="entry name" value="PocR_dom"/>
</dbReference>
<dbReference type="EMBL" id="LKAQ01000004">
    <property type="protein sequence ID" value="OIQ49376.1"/>
    <property type="molecule type" value="Genomic_DNA"/>
</dbReference>
<keyword evidence="2" id="KW-0418">Kinase</keyword>
<comment type="caution">
    <text evidence="2">The sequence shown here is derived from an EMBL/GenBank/DDBJ whole genome shotgun (WGS) entry which is preliminary data.</text>
</comment>
<accession>A0A1J5N3H5</accession>
<keyword evidence="2" id="KW-0808">Transferase</keyword>
<evidence type="ECO:0000259" key="1">
    <source>
        <dbReference type="Pfam" id="PF10114"/>
    </source>
</evidence>
<organism evidence="2 3">
    <name type="scientific">Pseudodesulfovibrio hydrargyri</name>
    <dbReference type="NCBI Taxonomy" id="2125990"/>
    <lineage>
        <taxon>Bacteria</taxon>
        <taxon>Pseudomonadati</taxon>
        <taxon>Thermodesulfobacteriota</taxon>
        <taxon>Desulfovibrionia</taxon>
        <taxon>Desulfovibrionales</taxon>
        <taxon>Desulfovibrionaceae</taxon>
    </lineage>
</organism>
<evidence type="ECO:0000313" key="3">
    <source>
        <dbReference type="Proteomes" id="UP000181901"/>
    </source>
</evidence>
<dbReference type="OrthoDB" id="5454906at2"/>
<sequence>MTLKDLISEEDLAALQQELHDRFGLNADIMDGEGHRLLGNTWGNDLCRAIRNDEKGFGAICATAGQMFTQLLKKGEPFVEYCDAGMVRVSVPVKVKGEVVGAVGGCGLVPADEEVDGFTIGMMSGLDEAAIAERIRTVHAADEARLAEIQAFITKRLEALLP</sequence>
<keyword evidence="3" id="KW-1185">Reference proteome</keyword>
<reference evidence="2 3" key="1">
    <citation type="submission" date="2015-09" db="EMBL/GenBank/DDBJ databases">
        <title>Genome of Desulfovibrio dechloracetivorans BerOc1, a mercury methylating strain isolated from highly hydrocarbons and metals contaminated coastal sediments.</title>
        <authorList>
            <person name="Goni Urriza M."/>
            <person name="Gassie C."/>
            <person name="Bouchez O."/>
            <person name="Klopp C."/>
            <person name="Ranchou-Peyruse A."/>
            <person name="Remy G."/>
        </authorList>
    </citation>
    <scope>NUCLEOTIDE SEQUENCE [LARGE SCALE GENOMIC DNA]</scope>
    <source>
        <strain evidence="2 3">BerOc1</strain>
    </source>
</reference>
<proteinExistence type="predicted"/>
<gene>
    <name evidence="2" type="ORF">BerOc1_01301</name>
</gene>